<dbReference type="AlphaFoldDB" id="A0A7W7I078"/>
<organism evidence="3 4">
    <name type="scientific">Actinoplanes digitatis</name>
    <dbReference type="NCBI Taxonomy" id="1868"/>
    <lineage>
        <taxon>Bacteria</taxon>
        <taxon>Bacillati</taxon>
        <taxon>Actinomycetota</taxon>
        <taxon>Actinomycetes</taxon>
        <taxon>Micromonosporales</taxon>
        <taxon>Micromonosporaceae</taxon>
        <taxon>Actinoplanes</taxon>
    </lineage>
</organism>
<dbReference type="InterPro" id="IPR011050">
    <property type="entry name" value="Pectin_lyase_fold/virulence"/>
</dbReference>
<dbReference type="InterPro" id="IPR006626">
    <property type="entry name" value="PbH1"/>
</dbReference>
<dbReference type="RefSeq" id="WP_184995250.1">
    <property type="nucleotide sequence ID" value="NZ_BOMK01000024.1"/>
</dbReference>
<feature type="chain" id="PRO_5031196378" description="Rhamnogalacturonase A/B/Epimerase-like pectate lyase domain-containing protein" evidence="1">
    <location>
        <begin position="25"/>
        <end position="776"/>
    </location>
</feature>
<dbReference type="InterPro" id="IPR024535">
    <property type="entry name" value="RHGA/B-epi-like_pectate_lyase"/>
</dbReference>
<keyword evidence="1" id="KW-0732">Signal</keyword>
<keyword evidence="4" id="KW-1185">Reference proteome</keyword>
<evidence type="ECO:0000256" key="1">
    <source>
        <dbReference type="SAM" id="SignalP"/>
    </source>
</evidence>
<evidence type="ECO:0000259" key="2">
    <source>
        <dbReference type="Pfam" id="PF12708"/>
    </source>
</evidence>
<name>A0A7W7I078_9ACTN</name>
<dbReference type="SUPFAM" id="SSF51126">
    <property type="entry name" value="Pectin lyase-like"/>
    <property type="match status" value="1"/>
</dbReference>
<proteinExistence type="predicted"/>
<dbReference type="Pfam" id="PF12708">
    <property type="entry name" value="Pect-lyase_RHGA_epim"/>
    <property type="match status" value="1"/>
</dbReference>
<feature type="domain" description="Rhamnogalacturonase A/B/Epimerase-like pectate lyase" evidence="2">
    <location>
        <begin position="71"/>
        <end position="144"/>
    </location>
</feature>
<gene>
    <name evidence="3" type="ORF">BJ971_004567</name>
</gene>
<comment type="caution">
    <text evidence="3">The sequence shown here is derived from an EMBL/GenBank/DDBJ whole genome shotgun (WGS) entry which is preliminary data.</text>
</comment>
<reference evidence="3 4" key="1">
    <citation type="submission" date="2020-08" db="EMBL/GenBank/DDBJ databases">
        <title>Sequencing the genomes of 1000 actinobacteria strains.</title>
        <authorList>
            <person name="Klenk H.-P."/>
        </authorList>
    </citation>
    <scope>NUCLEOTIDE SEQUENCE [LARGE SCALE GENOMIC DNA]</scope>
    <source>
        <strain evidence="3 4">DSM 43149</strain>
    </source>
</reference>
<evidence type="ECO:0000313" key="3">
    <source>
        <dbReference type="EMBL" id="MBB4764011.1"/>
    </source>
</evidence>
<dbReference type="Gene3D" id="2.60.120.260">
    <property type="entry name" value="Galactose-binding domain-like"/>
    <property type="match status" value="1"/>
</dbReference>
<sequence length="776" mass="79379">MIRKSPRALVVLGATALTTLGAQLAFTPAAPASVPEGPGYSLSPTVGDPALTAEACAADPGCAVAAAPRGGGLDDYAALNAAITAAAARGTSAAPATVFLPAGVFTLTKALNLKPNVNLRGRGMTETTLVIAPGSHVNFKNSFIVRPDFNATPVADSTNLISDLAVNGNCKAGAGLTDEVVPPSKTCDHGAGTNAGGGVSAGDRWTVQHVRFTNVEYFKLWIRGTTGVRAIDNRFDNRGGAGSGDEDNVGGGGNATDTVVADNQFDGTELGNALDFTNAKGLVFHHNTVYADPAMLTSFKRDDNGSVYLEAVTDSTVSENLFNGGHLVLKTNVGYTPTGTNKDVTNPARNIVRDNRIVGSYWAGITVNYHDYKDPDLTIGRVDAYVDPADTTNHTVWSGGGNVITGNSIENPAESGILVYGCYEAAKSMADTIAGNVITGAGQDGTSSYGTGCGTFETVGIGLGAGRGDKIYGNVVTGGTNTWYGVQIGSRTATTTPVGTVLTDPTGTYPDNSFFGHFVVGDYRYGKNTPETVEAQPAVSTPEGVKLSWKDVYALPDVFVGGYRVYRNGELVADLPAGGEIPANLMSGDAVTLENGLGGWTAASRTSVSRITGPAAPGVGAASLALTTTGAGQIGAAGPLTPVTAGQSYTAVASYKAQGAGRKARTGIAWFDAAGVAVGTKPYSTNSFTYDGMDRWINSTVTATAPAGAAYAKVLSAIDNAVVGEVHLMDRIGLVAGNVTEGWTDTQGSGPYDIVAYQVGGPAGSEYSIPTRVSAP</sequence>
<dbReference type="SMART" id="SM00710">
    <property type="entry name" value="PbH1"/>
    <property type="match status" value="6"/>
</dbReference>
<dbReference type="Proteomes" id="UP000578112">
    <property type="component" value="Unassembled WGS sequence"/>
</dbReference>
<protein>
    <recommendedName>
        <fullName evidence="2">Rhamnogalacturonase A/B/Epimerase-like pectate lyase domain-containing protein</fullName>
    </recommendedName>
</protein>
<accession>A0A7W7I078</accession>
<dbReference type="EMBL" id="JACHNH010000001">
    <property type="protein sequence ID" value="MBB4764011.1"/>
    <property type="molecule type" value="Genomic_DNA"/>
</dbReference>
<feature type="signal peptide" evidence="1">
    <location>
        <begin position="1"/>
        <end position="24"/>
    </location>
</feature>
<dbReference type="InterPro" id="IPR012334">
    <property type="entry name" value="Pectin_lyas_fold"/>
</dbReference>
<dbReference type="Gene3D" id="2.160.20.10">
    <property type="entry name" value="Single-stranded right-handed beta-helix, Pectin lyase-like"/>
    <property type="match status" value="1"/>
</dbReference>
<evidence type="ECO:0000313" key="4">
    <source>
        <dbReference type="Proteomes" id="UP000578112"/>
    </source>
</evidence>